<protein>
    <recommendedName>
        <fullName evidence="3">Ig-like domain-containing protein</fullName>
    </recommendedName>
</protein>
<keyword evidence="2" id="KW-1185">Reference proteome</keyword>
<gene>
    <name evidence="1" type="ORF">CLV34_0885</name>
</gene>
<comment type="caution">
    <text evidence="1">The sequence shown here is derived from an EMBL/GenBank/DDBJ whole genome shotgun (WGS) entry which is preliminary data.</text>
</comment>
<organism evidence="1 2">
    <name type="scientific">Luteimicrobium subarcticum</name>
    <dbReference type="NCBI Taxonomy" id="620910"/>
    <lineage>
        <taxon>Bacteria</taxon>
        <taxon>Bacillati</taxon>
        <taxon>Actinomycetota</taxon>
        <taxon>Actinomycetes</taxon>
        <taxon>Micrococcales</taxon>
        <taxon>Luteimicrobium</taxon>
    </lineage>
</organism>
<dbReference type="EMBL" id="PGTZ01000006">
    <property type="protein sequence ID" value="PJI95033.1"/>
    <property type="molecule type" value="Genomic_DNA"/>
</dbReference>
<dbReference type="Proteomes" id="UP000231586">
    <property type="component" value="Unassembled WGS sequence"/>
</dbReference>
<dbReference type="Gene3D" id="2.60.40.10">
    <property type="entry name" value="Immunoglobulins"/>
    <property type="match status" value="1"/>
</dbReference>
<evidence type="ECO:0008006" key="3">
    <source>
        <dbReference type="Google" id="ProtNLM"/>
    </source>
</evidence>
<dbReference type="GO" id="GO:0005975">
    <property type="term" value="P:carbohydrate metabolic process"/>
    <property type="evidence" value="ECO:0007669"/>
    <property type="project" value="UniProtKB-ARBA"/>
</dbReference>
<dbReference type="InterPro" id="IPR013783">
    <property type="entry name" value="Ig-like_fold"/>
</dbReference>
<accession>A0A2M8WVU9</accession>
<dbReference type="RefSeq" id="WP_100348957.1">
    <property type="nucleotide sequence ID" value="NZ_PGTZ01000006.1"/>
</dbReference>
<reference evidence="1 2" key="1">
    <citation type="submission" date="2017-11" db="EMBL/GenBank/DDBJ databases">
        <title>Genomic Encyclopedia of Archaeal and Bacterial Type Strains, Phase II (KMG-II): From Individual Species to Whole Genera.</title>
        <authorList>
            <person name="Goeker M."/>
        </authorList>
    </citation>
    <scope>NUCLEOTIDE SEQUENCE [LARGE SCALE GENOMIC DNA]</scope>
    <source>
        <strain evidence="1 2">DSM 22413</strain>
    </source>
</reference>
<proteinExistence type="predicted"/>
<name>A0A2M8WVU9_9MICO</name>
<evidence type="ECO:0000313" key="2">
    <source>
        <dbReference type="Proteomes" id="UP000231586"/>
    </source>
</evidence>
<sequence>MSYTYLELNKGSGQVWVTESTAATAKALGSTNAGLHPRLVVDTTKLVNGTYGLKIDAVGKNGKTTEKKVSFTVDNPPALSFGAPSSGATVSGTVAGSVDRAGAGLQAYDLRVDSAGLQHVYQPTAGTFTFRLDTSTSSDGVHTLLATATNTSGEKTTVTEKITVKNAS</sequence>
<evidence type="ECO:0000313" key="1">
    <source>
        <dbReference type="EMBL" id="PJI95033.1"/>
    </source>
</evidence>
<dbReference type="OrthoDB" id="5184507at2"/>
<dbReference type="AlphaFoldDB" id="A0A2M8WVU9"/>